<keyword evidence="3" id="KW-1185">Reference proteome</keyword>
<feature type="transmembrane region" description="Helical" evidence="1">
    <location>
        <begin position="106"/>
        <end position="127"/>
    </location>
</feature>
<evidence type="ECO:0000256" key="1">
    <source>
        <dbReference type="SAM" id="Phobius"/>
    </source>
</evidence>
<proteinExistence type="predicted"/>
<organism evidence="2 3">
    <name type="scientific">Sulfuritortus calidifontis</name>
    <dbReference type="NCBI Taxonomy" id="1914471"/>
    <lineage>
        <taxon>Bacteria</taxon>
        <taxon>Pseudomonadati</taxon>
        <taxon>Pseudomonadota</taxon>
        <taxon>Betaproteobacteria</taxon>
        <taxon>Nitrosomonadales</taxon>
        <taxon>Thiobacillaceae</taxon>
        <taxon>Sulfuritortus</taxon>
    </lineage>
</organism>
<keyword evidence="1" id="KW-0812">Transmembrane</keyword>
<name>A0A4R3JVQ3_9PROT</name>
<dbReference type="AlphaFoldDB" id="A0A4R3JVQ3"/>
<dbReference type="Pfam" id="PF02325">
    <property type="entry name" value="CCB3_YggT"/>
    <property type="match status" value="2"/>
</dbReference>
<feature type="transmembrane region" description="Helical" evidence="1">
    <location>
        <begin position="163"/>
        <end position="182"/>
    </location>
</feature>
<sequence length="191" mass="21371">MIVDILQFLLRVLLGLAASAFWLRFYMQWARVPFHNPFAQFIVKVTDFAVRPLRRVIPGLFGLDWASLLLCYLTELLLSVGLHWLDSYPFAAAGWQVAPGFLLHGLAMLLSLALYILLGLVFLSAILSWVNPYSPIAPVFYALARPILAPLQRVIPTIANIDVSPIAAFIVIQLLLIVVTGLERYALGLIW</sequence>
<keyword evidence="1" id="KW-0472">Membrane</keyword>
<dbReference type="OrthoDB" id="9806665at2"/>
<feature type="transmembrane region" description="Helical" evidence="1">
    <location>
        <begin position="65"/>
        <end position="85"/>
    </location>
</feature>
<feature type="transmembrane region" description="Helical" evidence="1">
    <location>
        <begin position="133"/>
        <end position="151"/>
    </location>
</feature>
<dbReference type="EMBL" id="SLZY01000006">
    <property type="protein sequence ID" value="TCS72171.1"/>
    <property type="molecule type" value="Genomic_DNA"/>
</dbReference>
<protein>
    <submittedName>
        <fullName evidence="2">YggT family protein</fullName>
    </submittedName>
</protein>
<comment type="caution">
    <text evidence="2">The sequence shown here is derived from an EMBL/GenBank/DDBJ whole genome shotgun (WGS) entry which is preliminary data.</text>
</comment>
<evidence type="ECO:0000313" key="3">
    <source>
        <dbReference type="Proteomes" id="UP000295135"/>
    </source>
</evidence>
<dbReference type="InterPro" id="IPR003425">
    <property type="entry name" value="CCB3/YggT"/>
</dbReference>
<reference evidence="2 3" key="1">
    <citation type="submission" date="2019-03" db="EMBL/GenBank/DDBJ databases">
        <title>Genomic Encyclopedia of Type Strains, Phase IV (KMG-IV): sequencing the most valuable type-strain genomes for metagenomic binning, comparative biology and taxonomic classification.</title>
        <authorList>
            <person name="Goeker M."/>
        </authorList>
    </citation>
    <scope>NUCLEOTIDE SEQUENCE [LARGE SCALE GENOMIC DNA]</scope>
    <source>
        <strain evidence="2 3">DSM 103923</strain>
    </source>
</reference>
<dbReference type="Proteomes" id="UP000295135">
    <property type="component" value="Unassembled WGS sequence"/>
</dbReference>
<dbReference type="GO" id="GO:0016020">
    <property type="term" value="C:membrane"/>
    <property type="evidence" value="ECO:0007669"/>
    <property type="project" value="InterPro"/>
</dbReference>
<dbReference type="RefSeq" id="WP_126463819.1">
    <property type="nucleotide sequence ID" value="NZ_AP018721.1"/>
</dbReference>
<accession>A0A4R3JVQ3</accession>
<evidence type="ECO:0000313" key="2">
    <source>
        <dbReference type="EMBL" id="TCS72171.1"/>
    </source>
</evidence>
<gene>
    <name evidence="2" type="ORF">EDC61_10686</name>
</gene>
<keyword evidence="1" id="KW-1133">Transmembrane helix</keyword>